<feature type="domain" description="Ionotropic glutamate receptor L-glutamate and glycine-binding" evidence="16">
    <location>
        <begin position="16"/>
        <end position="77"/>
    </location>
</feature>
<dbReference type="PRINTS" id="PR00177">
    <property type="entry name" value="NMDARECEPTOR"/>
</dbReference>
<dbReference type="InterPro" id="IPR001508">
    <property type="entry name" value="Iono_Glu_rcpt_met"/>
</dbReference>
<evidence type="ECO:0000256" key="13">
    <source>
        <dbReference type="PIRSR" id="PIRSR601508-1"/>
    </source>
</evidence>
<dbReference type="InterPro" id="IPR001320">
    <property type="entry name" value="Iontro_rcpt_C"/>
</dbReference>
<keyword evidence="9 17" id="KW-0675">Receptor</keyword>
<dbReference type="GO" id="GO:0015276">
    <property type="term" value="F:ligand-gated monoatomic ion channel activity"/>
    <property type="evidence" value="ECO:0007669"/>
    <property type="project" value="InterPro"/>
</dbReference>
<evidence type="ECO:0000256" key="12">
    <source>
        <dbReference type="ARBA" id="ARBA00023303"/>
    </source>
</evidence>
<evidence type="ECO:0000256" key="2">
    <source>
        <dbReference type="ARBA" id="ARBA00008685"/>
    </source>
</evidence>
<dbReference type="GO" id="GO:0038023">
    <property type="term" value="F:signaling receptor activity"/>
    <property type="evidence" value="ECO:0007669"/>
    <property type="project" value="InterPro"/>
</dbReference>
<proteinExistence type="inferred from homology"/>
<evidence type="ECO:0000256" key="8">
    <source>
        <dbReference type="ARBA" id="ARBA00023136"/>
    </source>
</evidence>
<evidence type="ECO:0000256" key="7">
    <source>
        <dbReference type="ARBA" id="ARBA00023065"/>
    </source>
</evidence>
<accession>A0A8X7BX30</accession>
<feature type="transmembrane region" description="Helical" evidence="15">
    <location>
        <begin position="160"/>
        <end position="177"/>
    </location>
</feature>
<evidence type="ECO:0000313" key="18">
    <source>
        <dbReference type="Proteomes" id="UP000886998"/>
    </source>
</evidence>
<gene>
    <name evidence="17" type="primary">Grid1_3</name>
    <name evidence="17" type="ORF">TNIN_311081</name>
</gene>
<dbReference type="Gene3D" id="3.40.190.10">
    <property type="entry name" value="Periplasmic binding protein-like II"/>
    <property type="match status" value="1"/>
</dbReference>
<keyword evidence="10" id="KW-0325">Glycoprotein</keyword>
<comment type="caution">
    <text evidence="17">The sequence shown here is derived from an EMBL/GenBank/DDBJ whole genome shotgun (WGS) entry which is preliminary data.</text>
</comment>
<dbReference type="OrthoDB" id="6419173at2759"/>
<keyword evidence="18" id="KW-1185">Reference proteome</keyword>
<keyword evidence="7" id="KW-0406">Ion transport</keyword>
<evidence type="ECO:0000256" key="9">
    <source>
        <dbReference type="ARBA" id="ARBA00023170"/>
    </source>
</evidence>
<comment type="similarity">
    <text evidence="2">Belongs to the glutamate-gated ion channel (TC 1.A.10.1) family.</text>
</comment>
<feature type="transmembrane region" description="Helical" evidence="15">
    <location>
        <begin position="183"/>
        <end position="208"/>
    </location>
</feature>
<feature type="binding site" evidence="13">
    <location>
        <position position="93"/>
    </location>
    <ligand>
        <name>L-glutamate</name>
        <dbReference type="ChEBI" id="CHEBI:29985"/>
    </ligand>
</feature>
<evidence type="ECO:0000256" key="11">
    <source>
        <dbReference type="ARBA" id="ARBA00023286"/>
    </source>
</evidence>
<keyword evidence="4" id="KW-1003">Cell membrane</keyword>
<dbReference type="Gene3D" id="1.10.287.70">
    <property type="match status" value="1"/>
</dbReference>
<evidence type="ECO:0000256" key="3">
    <source>
        <dbReference type="ARBA" id="ARBA00022448"/>
    </source>
</evidence>
<evidence type="ECO:0000256" key="1">
    <source>
        <dbReference type="ARBA" id="ARBA00004651"/>
    </source>
</evidence>
<dbReference type="Proteomes" id="UP000886998">
    <property type="component" value="Unassembled WGS sequence"/>
</dbReference>
<feature type="binding site" evidence="13">
    <location>
        <position position="241"/>
    </location>
    <ligand>
        <name>L-glutamate</name>
        <dbReference type="ChEBI" id="CHEBI:29985"/>
    </ligand>
</feature>
<keyword evidence="5 15" id="KW-0812">Transmembrane</keyword>
<protein>
    <submittedName>
        <fullName evidence="17">Glutamate receptor ionotropic, delta-1</fullName>
    </submittedName>
</protein>
<dbReference type="InterPro" id="IPR052192">
    <property type="entry name" value="Insect_Ionotropic_Sensory_Rcpt"/>
</dbReference>
<name>A0A8X7BX30_9ARAC</name>
<comment type="subcellular location">
    <subcellularLocation>
        <location evidence="1">Cell membrane</location>
        <topology evidence="1">Multi-pass membrane protein</topology>
    </subcellularLocation>
</comment>
<evidence type="ECO:0000259" key="16">
    <source>
        <dbReference type="SMART" id="SM00918"/>
    </source>
</evidence>
<keyword evidence="12" id="KW-0407">Ion channel</keyword>
<sequence length="413" mass="46830">MNFSRELTIAVNPSPNVFEIIENENGDQRFVGYEGNFLEAILSNLGYRYKAMVTEDGEFGRLKPDGNWTGMIGMVHREEVDLGFTTIAITEGRFTEIEFSTPYEKLSPSFAVKKPGIIRPMFAYVYSFDMRVWICIITLLLIMTFVFVKILNRKESHGNMFYTLFASLLGQGFNIEIDSVPSTILFCSWLVANTVIPVSYSAALLSFLTVPLYGTPIRNYQELSLAVQKGTHKCFALRGTSTIAYLRSSANKNLRILGDEIHNHEWYITDWDIISGKYLTEDSAILSNTKKLNLFYGSKPEFIITEDTLTSWPSAFAVSKKFCCKARLNSIISRLVQAGIYTKFFNEESIKFTLAHLDNTPEPEVFNKLSIKDLAGVFLLLGVGLLLSFFSLLVEIIHHRFIINASSKIYIEK</sequence>
<feature type="site" description="Crucial to convey clamshell closure to channel opening" evidence="14">
    <location>
        <position position="217"/>
    </location>
</feature>
<feature type="transmembrane region" description="Helical" evidence="15">
    <location>
        <begin position="130"/>
        <end position="148"/>
    </location>
</feature>
<reference evidence="17" key="1">
    <citation type="submission" date="2020-08" db="EMBL/GenBank/DDBJ databases">
        <title>Multicomponent nature underlies the extraordinary mechanical properties of spider dragline silk.</title>
        <authorList>
            <person name="Kono N."/>
            <person name="Nakamura H."/>
            <person name="Mori M."/>
            <person name="Yoshida Y."/>
            <person name="Ohtoshi R."/>
            <person name="Malay A.D."/>
            <person name="Moran D.A.P."/>
            <person name="Tomita M."/>
            <person name="Numata K."/>
            <person name="Arakawa K."/>
        </authorList>
    </citation>
    <scope>NUCLEOTIDE SEQUENCE</scope>
</reference>
<dbReference type="InterPro" id="IPR019594">
    <property type="entry name" value="Glu/Gly-bd"/>
</dbReference>
<dbReference type="PANTHER" id="PTHR42643">
    <property type="entry name" value="IONOTROPIC RECEPTOR 20A-RELATED"/>
    <property type="match status" value="1"/>
</dbReference>
<dbReference type="Pfam" id="PF00060">
    <property type="entry name" value="Lig_chan"/>
    <property type="match status" value="1"/>
</dbReference>
<keyword evidence="11" id="KW-1071">Ligand-gated ion channel</keyword>
<dbReference type="GO" id="GO:0050906">
    <property type="term" value="P:detection of stimulus involved in sensory perception"/>
    <property type="evidence" value="ECO:0007669"/>
    <property type="project" value="UniProtKB-ARBA"/>
</dbReference>
<feature type="binding site" evidence="13">
    <location>
        <position position="242"/>
    </location>
    <ligand>
        <name>L-glutamate</name>
        <dbReference type="ChEBI" id="CHEBI:29985"/>
    </ligand>
</feature>
<evidence type="ECO:0000256" key="4">
    <source>
        <dbReference type="ARBA" id="ARBA00022475"/>
    </source>
</evidence>
<dbReference type="EMBL" id="BMAV01005070">
    <property type="protein sequence ID" value="GFY45827.1"/>
    <property type="molecule type" value="Genomic_DNA"/>
</dbReference>
<feature type="transmembrane region" description="Helical" evidence="15">
    <location>
        <begin position="374"/>
        <end position="394"/>
    </location>
</feature>
<evidence type="ECO:0000256" key="15">
    <source>
        <dbReference type="SAM" id="Phobius"/>
    </source>
</evidence>
<dbReference type="PANTHER" id="PTHR42643:SF38">
    <property type="entry name" value="IONOTROPIC RECEPTOR 100A"/>
    <property type="match status" value="1"/>
</dbReference>
<evidence type="ECO:0000313" key="17">
    <source>
        <dbReference type="EMBL" id="GFY45827.1"/>
    </source>
</evidence>
<organism evidence="17 18">
    <name type="scientific">Trichonephila inaurata madagascariensis</name>
    <dbReference type="NCBI Taxonomy" id="2747483"/>
    <lineage>
        <taxon>Eukaryota</taxon>
        <taxon>Metazoa</taxon>
        <taxon>Ecdysozoa</taxon>
        <taxon>Arthropoda</taxon>
        <taxon>Chelicerata</taxon>
        <taxon>Arachnida</taxon>
        <taxon>Araneae</taxon>
        <taxon>Araneomorphae</taxon>
        <taxon>Entelegynae</taxon>
        <taxon>Araneoidea</taxon>
        <taxon>Nephilidae</taxon>
        <taxon>Trichonephila</taxon>
        <taxon>Trichonephila inaurata</taxon>
    </lineage>
</organism>
<dbReference type="AlphaFoldDB" id="A0A8X7BX30"/>
<keyword evidence="6 15" id="KW-1133">Transmembrane helix</keyword>
<evidence type="ECO:0000256" key="6">
    <source>
        <dbReference type="ARBA" id="ARBA00022989"/>
    </source>
</evidence>
<dbReference type="SUPFAM" id="SSF53850">
    <property type="entry name" value="Periplasmic binding protein-like II"/>
    <property type="match status" value="1"/>
</dbReference>
<feature type="site" description="Interaction with the cone snail toxin Con-ikot-ikot" evidence="14">
    <location>
        <position position="247"/>
    </location>
</feature>
<evidence type="ECO:0000256" key="14">
    <source>
        <dbReference type="PIRSR" id="PIRSR601508-2"/>
    </source>
</evidence>
<dbReference type="Pfam" id="PF10613">
    <property type="entry name" value="Lig_chan-Glu_bd"/>
    <property type="match status" value="1"/>
</dbReference>
<evidence type="ECO:0000256" key="5">
    <source>
        <dbReference type="ARBA" id="ARBA00022692"/>
    </source>
</evidence>
<dbReference type="GO" id="GO:0005886">
    <property type="term" value="C:plasma membrane"/>
    <property type="evidence" value="ECO:0007669"/>
    <property type="project" value="UniProtKB-SubCell"/>
</dbReference>
<keyword evidence="3" id="KW-0813">Transport</keyword>
<dbReference type="SMART" id="SM00918">
    <property type="entry name" value="Lig_chan-Glu_bd"/>
    <property type="match status" value="1"/>
</dbReference>
<keyword evidence="8 15" id="KW-0472">Membrane</keyword>
<evidence type="ECO:0000256" key="10">
    <source>
        <dbReference type="ARBA" id="ARBA00023180"/>
    </source>
</evidence>